<gene>
    <name evidence="2" type="ORF">St703_02550</name>
</gene>
<keyword evidence="1" id="KW-0472">Membrane</keyword>
<sequence length="42" mass="4664">MEMNQTHAAEQNVVAVKLNRKLLLTHLVLVVSVLLNVKLLLG</sequence>
<keyword evidence="1" id="KW-0812">Transmembrane</keyword>
<organism evidence="2 3">
    <name type="scientific">Sporolactobacillus terrae</name>
    <dbReference type="NCBI Taxonomy" id="269673"/>
    <lineage>
        <taxon>Bacteria</taxon>
        <taxon>Bacillati</taxon>
        <taxon>Bacillota</taxon>
        <taxon>Bacilli</taxon>
        <taxon>Bacillales</taxon>
        <taxon>Sporolactobacillaceae</taxon>
        <taxon>Sporolactobacillus</taxon>
    </lineage>
</organism>
<evidence type="ECO:0000313" key="3">
    <source>
        <dbReference type="Proteomes" id="UP000326951"/>
    </source>
</evidence>
<dbReference type="EMBL" id="AP021853">
    <property type="protein sequence ID" value="BBN97550.1"/>
    <property type="molecule type" value="Genomic_DNA"/>
</dbReference>
<evidence type="ECO:0000256" key="1">
    <source>
        <dbReference type="SAM" id="Phobius"/>
    </source>
</evidence>
<dbReference type="Proteomes" id="UP000326951">
    <property type="component" value="Chromosome"/>
</dbReference>
<dbReference type="AlphaFoldDB" id="A0A5K7WYL1"/>
<accession>A0A5K7WYL1</accession>
<keyword evidence="1" id="KW-1133">Transmembrane helix</keyword>
<reference evidence="2 3" key="1">
    <citation type="submission" date="2019-09" db="EMBL/GenBank/DDBJ databases">
        <title>Complete genome sequence of Sporolactobacillus terrae 70-3.</title>
        <authorList>
            <person name="Tanaka N."/>
            <person name="Shiwa Y."/>
            <person name="Fujita N."/>
            <person name="Tanasupawat S."/>
        </authorList>
    </citation>
    <scope>NUCLEOTIDE SEQUENCE [LARGE SCALE GENOMIC DNA]</scope>
    <source>
        <strain evidence="2 3">70-3</strain>
    </source>
</reference>
<proteinExistence type="predicted"/>
<protein>
    <submittedName>
        <fullName evidence="2">Uncharacterized protein</fullName>
    </submittedName>
</protein>
<dbReference type="RefSeq" id="WP_255304661.1">
    <property type="nucleotide sequence ID" value="NZ_AP021853.1"/>
</dbReference>
<evidence type="ECO:0000313" key="2">
    <source>
        <dbReference type="EMBL" id="BBN97550.1"/>
    </source>
</evidence>
<name>A0A5K7WYL1_9BACL</name>
<feature type="transmembrane region" description="Helical" evidence="1">
    <location>
        <begin position="22"/>
        <end position="41"/>
    </location>
</feature>